<dbReference type="Proteomes" id="UP000540423">
    <property type="component" value="Unassembled WGS sequence"/>
</dbReference>
<sequence length="212" mass="22027">MGSRRIWVGTATAALLLAMSACSGTSDEPGAEDGKGGSQLQSEQPHLPDPATSFKDAKALAAVLLRGEDLPTGWTEDAEGDNGGITAQPASCEGPCEGLTFEGVGNYTDSSGALVGTSVKAYGSKDAAVTGYTRQTELADDARREDGPPVGNAYTYVKAGEDDTNALRVIHFRVGTTVVAISQEYRSEDAEGLQHFAEDQAKRVEKALAGGQ</sequence>
<dbReference type="PROSITE" id="PS51257">
    <property type="entry name" value="PROKAR_LIPOPROTEIN"/>
    <property type="match status" value="1"/>
</dbReference>
<dbReference type="AlphaFoldDB" id="A0A7X0LP87"/>
<accession>A0A7X0LP87</accession>
<organism evidence="3 4">
    <name type="scientific">Streptomyces candidus</name>
    <dbReference type="NCBI Taxonomy" id="67283"/>
    <lineage>
        <taxon>Bacteria</taxon>
        <taxon>Bacillati</taxon>
        <taxon>Actinomycetota</taxon>
        <taxon>Actinomycetes</taxon>
        <taxon>Kitasatosporales</taxon>
        <taxon>Streptomycetaceae</taxon>
        <taxon>Streptomyces</taxon>
    </lineage>
</organism>
<keyword evidence="2" id="KW-0732">Signal</keyword>
<keyword evidence="4" id="KW-1185">Reference proteome</keyword>
<feature type="chain" id="PRO_5039717288" description="Lipoprotein" evidence="2">
    <location>
        <begin position="24"/>
        <end position="212"/>
    </location>
</feature>
<protein>
    <recommendedName>
        <fullName evidence="5">Lipoprotein</fullName>
    </recommendedName>
</protein>
<comment type="caution">
    <text evidence="3">The sequence shown here is derived from an EMBL/GenBank/DDBJ whole genome shotgun (WGS) entry which is preliminary data.</text>
</comment>
<evidence type="ECO:0008006" key="5">
    <source>
        <dbReference type="Google" id="ProtNLM"/>
    </source>
</evidence>
<proteinExistence type="predicted"/>
<reference evidence="3 4" key="1">
    <citation type="submission" date="2020-08" db="EMBL/GenBank/DDBJ databases">
        <title>Genomic Encyclopedia of Type Strains, Phase IV (KMG-IV): sequencing the most valuable type-strain genomes for metagenomic binning, comparative biology and taxonomic classification.</title>
        <authorList>
            <person name="Goeker M."/>
        </authorList>
    </citation>
    <scope>NUCLEOTIDE SEQUENCE [LARGE SCALE GENOMIC DNA]</scope>
    <source>
        <strain evidence="3 4">DSM 40141</strain>
    </source>
</reference>
<evidence type="ECO:0000256" key="1">
    <source>
        <dbReference type="SAM" id="MobiDB-lite"/>
    </source>
</evidence>
<evidence type="ECO:0000256" key="2">
    <source>
        <dbReference type="SAM" id="SignalP"/>
    </source>
</evidence>
<evidence type="ECO:0000313" key="4">
    <source>
        <dbReference type="Proteomes" id="UP000540423"/>
    </source>
</evidence>
<dbReference type="EMBL" id="JACHEM010000003">
    <property type="protein sequence ID" value="MBB6435209.1"/>
    <property type="molecule type" value="Genomic_DNA"/>
</dbReference>
<evidence type="ECO:0000313" key="3">
    <source>
        <dbReference type="EMBL" id="MBB6435209.1"/>
    </source>
</evidence>
<gene>
    <name evidence="3" type="ORF">HNQ79_001660</name>
</gene>
<feature type="signal peptide" evidence="2">
    <location>
        <begin position="1"/>
        <end position="23"/>
    </location>
</feature>
<name>A0A7X0LP87_9ACTN</name>
<feature type="region of interest" description="Disordered" evidence="1">
    <location>
        <begin position="23"/>
        <end position="52"/>
    </location>
</feature>
<dbReference type="RefSeq" id="WP_185028493.1">
    <property type="nucleotide sequence ID" value="NZ_BNBN01000004.1"/>
</dbReference>